<feature type="compositionally biased region" description="Basic and acidic residues" evidence="1">
    <location>
        <begin position="56"/>
        <end position="69"/>
    </location>
</feature>
<feature type="compositionally biased region" description="Low complexity" evidence="1">
    <location>
        <begin position="341"/>
        <end position="369"/>
    </location>
</feature>
<feature type="compositionally biased region" description="Low complexity" evidence="1">
    <location>
        <begin position="476"/>
        <end position="485"/>
    </location>
</feature>
<feature type="compositionally biased region" description="Basic and acidic residues" evidence="1">
    <location>
        <begin position="980"/>
        <end position="1004"/>
    </location>
</feature>
<proteinExistence type="predicted"/>
<sequence length="1358" mass="149434">SPPVIKKVMAGESSSIRRSLKSVFSRSEINLTRPENQNQARTTSFKLFKWKKKRSKEKEREEHNAERVESGAFAADSENPDGEEKSRPKTSLFGSVLRSKKGQRSFSESDLRKPKSFIASLSWKKKKNKKQDLLQDLKSYGESPEDEDHISEQDEIEVEKQVDFEPQPSCSFQDCMRDEALSKNEDSGFMPHDEERLSIPFIDSSVSDSDSYQTPPESPSPDPGERSSEEPAVDGKATKRSSEISSSFKENVSEFEPDIFYVKTTERSDSSGVCNSSLCINPSEVASQDDQYLIKSETSVDVTLDTDQLLKVPHQKDPQLPVSKLQFPVHHLPVHKENAMSSKSKSLLSSSAHQISSSIPDSPSLDPSITQTSGPLPKTSLNHLSALACSDNFKSSPANFGDESFRSNDTIPLDPCQSIPAVSSAFSTKDTLGCHADTKPSSSHSFSSEYIVNSETNHQLSHQAITTEPQQTNKYSSSTSSNTPNPAEPVLRNESDIYSSPSAESKTNTIIKSAKQVTFDLSALTIITPANSQGVPSDGRPYSEAETTKSNMNQENETLEPFSTLTSQASNLREHSLSMEFSRGKPQELLKTIQEHVQEASCSEGHLQVETEMSDQIKADQEKPVELKHGHFNVKESPQINTEPHKLELKMDQSSKEASVVECEGSEVLMAEAKEHILSVSQLKPAFPVHRQSISEEFTRTPPSSQVSLSNSSLETKCHLEISLHPSTFLQSGGGMTIIEEPCSEDHAVREEQAGADECGETGASFIQSQSPEESCERLTEETENNKTSSKQGEETGIKVKGGRDKVTPGVITQRTKVQKREEPDASLDPLPSESLTPGRRFIPSSTALSSVPEEASELGSDAEMASSTAVLNTKLSLPPIRGEKDDGVVVHKVSLVSLESPGNNQLNGVDQFQQSRASPELQRRWKNLHLLSEEPAHGLTERSDYTKSHYTSYHSSQSEEQTFYTAHVPLESENGAGRDGWELSERNREEFASPEASEREIRNTHAKLTPQLLILEEDDDRCSVFQATRVELVPSPTEAEPPALHPTSSFSEIDSLVDTLKSMERPLRQRVSRTPSNAPFSSLPPIEEDAPDSTVPPLTPVSPVTLHNGGSSSPLEINFSWSTPKEMRSPLMMMKEQQFGETPNRGLSLPTRASALNSIVMRRGSLNDAEDSFSKGLVNGAGSSRLENSFFFQGGENSSSRSMFRAASLPDIGSNPERMSSANKPPDALLGSRFERFSFLTSPSSSLSGLQETTRISMAPFLQNSSAETSGFVQKSLTEPYRTMPSDTQLKSPLSPVLQRSSSLDGGIYSSLDGGMFSGNFHQKPEVEQNLVLKYRAFPDAYVSLPLLVYLYSQLMQ</sequence>
<feature type="compositionally biased region" description="Basic and acidic residues" evidence="1">
    <location>
        <begin position="175"/>
        <end position="197"/>
    </location>
</feature>
<feature type="non-terminal residue" evidence="2">
    <location>
        <position position="1"/>
    </location>
</feature>
<comment type="caution">
    <text evidence="2">The sequence shown here is derived from an EMBL/GenBank/DDBJ whole genome shotgun (WGS) entry which is preliminary data.</text>
</comment>
<feature type="region of interest" description="Disordered" evidence="1">
    <location>
        <begin position="939"/>
        <end position="1005"/>
    </location>
</feature>
<feature type="compositionally biased region" description="Low complexity" evidence="1">
    <location>
        <begin position="949"/>
        <end position="963"/>
    </location>
</feature>
<feature type="region of interest" description="Disordered" evidence="1">
    <location>
        <begin position="468"/>
        <end position="493"/>
    </location>
</feature>
<dbReference type="EMBL" id="SRMA01027522">
    <property type="protein sequence ID" value="TRY53658.1"/>
    <property type="molecule type" value="Genomic_DNA"/>
</dbReference>
<name>A0A553MKE9_9TELE</name>
<dbReference type="Proteomes" id="UP000316079">
    <property type="component" value="Unassembled WGS sequence"/>
</dbReference>
<gene>
    <name evidence="2" type="ORF">DNTS_008659</name>
</gene>
<protein>
    <submittedName>
        <fullName evidence="2">Uncharacterized protein</fullName>
    </submittedName>
</protein>
<dbReference type="STRING" id="623744.A0A553MKE9"/>
<feature type="region of interest" description="Disordered" evidence="1">
    <location>
        <begin position="52"/>
        <end position="112"/>
    </location>
</feature>
<feature type="region of interest" description="Disordered" evidence="1">
    <location>
        <begin position="125"/>
        <end position="251"/>
    </location>
</feature>
<feature type="compositionally biased region" description="Basic and acidic residues" evidence="1">
    <location>
        <begin position="939"/>
        <end position="948"/>
    </location>
</feature>
<feature type="region of interest" description="Disordered" evidence="1">
    <location>
        <begin position="1067"/>
        <end position="1095"/>
    </location>
</feature>
<evidence type="ECO:0000313" key="3">
    <source>
        <dbReference type="Proteomes" id="UP000316079"/>
    </source>
</evidence>
<feature type="compositionally biased region" description="Polar residues" evidence="1">
    <location>
        <begin position="204"/>
        <end position="215"/>
    </location>
</feature>
<feature type="compositionally biased region" description="Basic and acidic residues" evidence="1">
    <location>
        <begin position="775"/>
        <end position="785"/>
    </location>
</feature>
<feature type="compositionally biased region" description="Basic and acidic residues" evidence="1">
    <location>
        <begin position="792"/>
        <end position="807"/>
    </location>
</feature>
<feature type="compositionally biased region" description="Acidic residues" evidence="1">
    <location>
        <begin position="143"/>
        <end position="157"/>
    </location>
</feature>
<feature type="region of interest" description="Disordered" evidence="1">
    <location>
        <begin position="751"/>
        <end position="854"/>
    </location>
</feature>
<feature type="region of interest" description="Disordered" evidence="1">
    <location>
        <begin position="338"/>
        <end position="375"/>
    </location>
</feature>
<dbReference type="OrthoDB" id="8823304at2759"/>
<evidence type="ECO:0000256" key="1">
    <source>
        <dbReference type="SAM" id="MobiDB-lite"/>
    </source>
</evidence>
<organism evidence="2 3">
    <name type="scientific">Danionella cerebrum</name>
    <dbReference type="NCBI Taxonomy" id="2873325"/>
    <lineage>
        <taxon>Eukaryota</taxon>
        <taxon>Metazoa</taxon>
        <taxon>Chordata</taxon>
        <taxon>Craniata</taxon>
        <taxon>Vertebrata</taxon>
        <taxon>Euteleostomi</taxon>
        <taxon>Actinopterygii</taxon>
        <taxon>Neopterygii</taxon>
        <taxon>Teleostei</taxon>
        <taxon>Ostariophysi</taxon>
        <taxon>Cypriniformes</taxon>
        <taxon>Danionidae</taxon>
        <taxon>Danioninae</taxon>
        <taxon>Danionella</taxon>
    </lineage>
</organism>
<reference evidence="2 3" key="1">
    <citation type="journal article" date="2019" name="Sci. Data">
        <title>Hybrid genome assembly and annotation of Danionella translucida.</title>
        <authorList>
            <person name="Kadobianskyi M."/>
            <person name="Schulze L."/>
            <person name="Schuelke M."/>
            <person name="Judkewitz B."/>
        </authorList>
    </citation>
    <scope>NUCLEOTIDE SEQUENCE [LARGE SCALE GENOMIC DNA]</scope>
    <source>
        <strain evidence="2 3">Bolton</strain>
    </source>
</reference>
<keyword evidence="3" id="KW-1185">Reference proteome</keyword>
<accession>A0A553MKE9</accession>
<evidence type="ECO:0000313" key="2">
    <source>
        <dbReference type="EMBL" id="TRY53658.1"/>
    </source>
</evidence>